<organism evidence="2 3">
    <name type="scientific">Pseudoloma neurophilia</name>
    <dbReference type="NCBI Taxonomy" id="146866"/>
    <lineage>
        <taxon>Eukaryota</taxon>
        <taxon>Fungi</taxon>
        <taxon>Fungi incertae sedis</taxon>
        <taxon>Microsporidia</taxon>
        <taxon>Pseudoloma</taxon>
    </lineage>
</organism>
<feature type="domain" description="Rho-GAP" evidence="1">
    <location>
        <begin position="81"/>
        <end position="274"/>
    </location>
</feature>
<sequence>MNEDRITGYLKKFVESINDIHTPAFDAYKECFIKNNIIVIKKYVSFTKRSTIFLRNILNTKFFNFNGTFFKKNVSFSYTRIRLGKFKNLIPFEINCIMESILTKELNISGLFRQSTTIQNLNDCHLTVNQSKTLSKLECINNLLKFDLITLTSVYKQLYDQYPMSLVPKWLVYEFIKVSDISDINEKNIMLKYLIYNLPKANRNLLDSITAFFAMIQHLIENTDNSPVNMDMHGFAVVMMPKIFLKNNNKLELTEINKLIDILEYIFINRNILFSIGVKKENIDGIVQIVYYDMKNEPNFGYYTVKEEGSLSTDFETFE</sequence>
<evidence type="ECO:0000259" key="1">
    <source>
        <dbReference type="PROSITE" id="PS50238"/>
    </source>
</evidence>
<dbReference type="Pfam" id="PF00620">
    <property type="entry name" value="RhoGAP"/>
    <property type="match status" value="1"/>
</dbReference>
<keyword evidence="3" id="KW-1185">Reference proteome</keyword>
<dbReference type="GO" id="GO:0007165">
    <property type="term" value="P:signal transduction"/>
    <property type="evidence" value="ECO:0007669"/>
    <property type="project" value="InterPro"/>
</dbReference>
<protein>
    <submittedName>
        <fullName evidence="2">Putative Rho GTPase-activating protein domain, Rho GTPase activation protein</fullName>
    </submittedName>
</protein>
<dbReference type="EMBL" id="LGUB01000973">
    <property type="protein sequence ID" value="KRH92377.1"/>
    <property type="molecule type" value="Genomic_DNA"/>
</dbReference>
<evidence type="ECO:0000313" key="2">
    <source>
        <dbReference type="EMBL" id="KRH92377.1"/>
    </source>
</evidence>
<dbReference type="SUPFAM" id="SSF48350">
    <property type="entry name" value="GTPase activation domain, GAP"/>
    <property type="match status" value="1"/>
</dbReference>
<reference evidence="2 3" key="1">
    <citation type="submission" date="2015-07" db="EMBL/GenBank/DDBJ databases">
        <title>The genome of Pseudoloma neurophilia, a relevant intracellular parasite of the zebrafish.</title>
        <authorList>
            <person name="Ndikumana S."/>
            <person name="Pelin A."/>
            <person name="Sanders J."/>
            <person name="Corradi N."/>
        </authorList>
    </citation>
    <scope>NUCLEOTIDE SEQUENCE [LARGE SCALE GENOMIC DNA]</scope>
    <source>
        <strain evidence="2 3">MK1</strain>
    </source>
</reference>
<name>A0A0R0LS99_9MICR</name>
<dbReference type="OrthoDB" id="20689at2759"/>
<accession>A0A0R0LS99</accession>
<gene>
    <name evidence="2" type="ORF">M153_67390001064</name>
</gene>
<dbReference type="CDD" id="cd00159">
    <property type="entry name" value="RhoGAP"/>
    <property type="match status" value="1"/>
</dbReference>
<dbReference type="VEuPathDB" id="MicrosporidiaDB:M153_67390001064"/>
<dbReference type="PROSITE" id="PS50238">
    <property type="entry name" value="RHOGAP"/>
    <property type="match status" value="1"/>
</dbReference>
<dbReference type="InterPro" id="IPR008936">
    <property type="entry name" value="Rho_GTPase_activation_prot"/>
</dbReference>
<proteinExistence type="predicted"/>
<dbReference type="Gene3D" id="1.10.555.10">
    <property type="entry name" value="Rho GTPase activation protein"/>
    <property type="match status" value="1"/>
</dbReference>
<dbReference type="SMART" id="SM00324">
    <property type="entry name" value="RhoGAP"/>
    <property type="match status" value="1"/>
</dbReference>
<dbReference type="InterPro" id="IPR000198">
    <property type="entry name" value="RhoGAP_dom"/>
</dbReference>
<dbReference type="AlphaFoldDB" id="A0A0R0LS99"/>
<evidence type="ECO:0000313" key="3">
    <source>
        <dbReference type="Proteomes" id="UP000051530"/>
    </source>
</evidence>
<comment type="caution">
    <text evidence="2">The sequence shown here is derived from an EMBL/GenBank/DDBJ whole genome shotgun (WGS) entry which is preliminary data.</text>
</comment>
<dbReference type="Proteomes" id="UP000051530">
    <property type="component" value="Unassembled WGS sequence"/>
</dbReference>